<dbReference type="OrthoDB" id="9792160at2"/>
<evidence type="ECO:0000313" key="2">
    <source>
        <dbReference type="Proteomes" id="UP000254337"/>
    </source>
</evidence>
<reference evidence="1 2" key="1">
    <citation type="submission" date="2018-05" db="EMBL/GenBank/DDBJ databases">
        <title>Complete genome sequence of Megasphaera sp. AJH120T, isolated from the ceca of a chicken.</title>
        <authorList>
            <person name="Maki J."/>
            <person name="Looft T."/>
        </authorList>
    </citation>
    <scope>NUCLEOTIDE SEQUENCE [LARGE SCALE GENOMIC DNA]</scope>
    <source>
        <strain evidence="1 2">AJH120</strain>
    </source>
</reference>
<accession>A0A346B1J9</accession>
<dbReference type="EMBL" id="CP029462">
    <property type="protein sequence ID" value="AXL21992.1"/>
    <property type="molecule type" value="Genomic_DNA"/>
</dbReference>
<dbReference type="Proteomes" id="UP000254337">
    <property type="component" value="Chromosome"/>
</dbReference>
<dbReference type="RefSeq" id="WP_107196640.1">
    <property type="nucleotide sequence ID" value="NZ_CP029462.1"/>
</dbReference>
<dbReference type="CDD" id="cd10912">
    <property type="entry name" value="PIN_YacP-like"/>
    <property type="match status" value="1"/>
</dbReference>
<dbReference type="AlphaFoldDB" id="A0A346B1J9"/>
<dbReference type="PANTHER" id="PTHR34547:SF1">
    <property type="entry name" value="YACP-LIKE NYN DOMAIN PROTEIN"/>
    <property type="match status" value="1"/>
</dbReference>
<dbReference type="InterPro" id="IPR010298">
    <property type="entry name" value="YacP-like"/>
</dbReference>
<evidence type="ECO:0000313" key="1">
    <source>
        <dbReference type="EMBL" id="AXL21992.1"/>
    </source>
</evidence>
<dbReference type="PANTHER" id="PTHR34547">
    <property type="entry name" value="YACP-LIKE NYN DOMAIN PROTEIN"/>
    <property type="match status" value="1"/>
</dbReference>
<name>A0A346B1J9_9FIRM</name>
<protein>
    <submittedName>
        <fullName evidence="1">NYN domain-containing protein</fullName>
    </submittedName>
</protein>
<gene>
    <name evidence="1" type="ORF">DKB62_10700</name>
</gene>
<proteinExistence type="predicted"/>
<dbReference type="KEGG" id="meg:DKB62_10700"/>
<sequence>MKDLLIVDGYNIIFAWDELKKLAAQSLDHAREKLTDILVSYGKAKGYKLVLVFDAMYTDEAEKSMKIGRDCEVIFTDKEETADSRIERLVYEHRNDKRIIYVATSDSSEQTQVLGTGAYRMPARELAEDVERTRKETAAYDHRNVLKHGGQRNEVVYRVQDEDVLRKLEKIRRSK</sequence>
<dbReference type="Pfam" id="PF05991">
    <property type="entry name" value="NYN_YacP"/>
    <property type="match status" value="1"/>
</dbReference>
<keyword evidence="2" id="KW-1185">Reference proteome</keyword>
<organism evidence="1 2">
    <name type="scientific">Megasphaera stantonii</name>
    <dbReference type="NCBI Taxonomy" id="2144175"/>
    <lineage>
        <taxon>Bacteria</taxon>
        <taxon>Bacillati</taxon>
        <taxon>Bacillota</taxon>
        <taxon>Negativicutes</taxon>
        <taxon>Veillonellales</taxon>
        <taxon>Veillonellaceae</taxon>
        <taxon>Megasphaera</taxon>
    </lineage>
</organism>